<dbReference type="InterPro" id="IPR050297">
    <property type="entry name" value="LipidA_mod_glycosyltrf_83"/>
</dbReference>
<feature type="transmembrane region" description="Helical" evidence="8">
    <location>
        <begin position="38"/>
        <end position="55"/>
    </location>
</feature>
<evidence type="ECO:0000313" key="9">
    <source>
        <dbReference type="EMBL" id="ABJ81221.1"/>
    </source>
</evidence>
<proteinExistence type="predicted"/>
<evidence type="ECO:0000256" key="7">
    <source>
        <dbReference type="ARBA" id="ARBA00023136"/>
    </source>
</evidence>
<dbReference type="AlphaFoldDB" id="Q02CJ5"/>
<keyword evidence="7 8" id="KW-0472">Membrane</keyword>
<keyword evidence="2" id="KW-1003">Cell membrane</keyword>
<keyword evidence="6 8" id="KW-1133">Transmembrane helix</keyword>
<accession>Q02CJ5</accession>
<dbReference type="EMBL" id="CP000473">
    <property type="protein sequence ID" value="ABJ81221.1"/>
    <property type="molecule type" value="Genomic_DNA"/>
</dbReference>
<feature type="transmembrane region" description="Helical" evidence="8">
    <location>
        <begin position="241"/>
        <end position="263"/>
    </location>
</feature>
<dbReference type="PANTHER" id="PTHR33908:SF11">
    <property type="entry name" value="MEMBRANE PROTEIN"/>
    <property type="match status" value="1"/>
</dbReference>
<reference evidence="9" key="1">
    <citation type="submission" date="2006-10" db="EMBL/GenBank/DDBJ databases">
        <title>Complete sequence of Solibacter usitatus Ellin6076.</title>
        <authorList>
            <consortium name="US DOE Joint Genome Institute"/>
            <person name="Copeland A."/>
            <person name="Lucas S."/>
            <person name="Lapidus A."/>
            <person name="Barry K."/>
            <person name="Detter J.C."/>
            <person name="Glavina del Rio T."/>
            <person name="Hammon N."/>
            <person name="Israni S."/>
            <person name="Dalin E."/>
            <person name="Tice H."/>
            <person name="Pitluck S."/>
            <person name="Thompson L.S."/>
            <person name="Brettin T."/>
            <person name="Bruce D."/>
            <person name="Han C."/>
            <person name="Tapia R."/>
            <person name="Gilna P."/>
            <person name="Schmutz J."/>
            <person name="Larimer F."/>
            <person name="Land M."/>
            <person name="Hauser L."/>
            <person name="Kyrpides N."/>
            <person name="Mikhailova N."/>
            <person name="Janssen P.H."/>
            <person name="Kuske C.R."/>
            <person name="Richardson P."/>
        </authorList>
    </citation>
    <scope>NUCLEOTIDE SEQUENCE</scope>
    <source>
        <strain evidence="9">Ellin6076</strain>
    </source>
</reference>
<feature type="transmembrane region" description="Helical" evidence="8">
    <location>
        <begin position="382"/>
        <end position="400"/>
    </location>
</feature>
<name>Q02CJ5_SOLUE</name>
<dbReference type="OrthoDB" id="634562at2"/>
<evidence type="ECO:0008006" key="10">
    <source>
        <dbReference type="Google" id="ProtNLM"/>
    </source>
</evidence>
<keyword evidence="5 8" id="KW-0812">Transmembrane</keyword>
<gene>
    <name evidence="9" type="ordered locus">Acid_0208</name>
</gene>
<dbReference type="GO" id="GO:0009103">
    <property type="term" value="P:lipopolysaccharide biosynthetic process"/>
    <property type="evidence" value="ECO:0007669"/>
    <property type="project" value="UniProtKB-ARBA"/>
</dbReference>
<comment type="subcellular location">
    <subcellularLocation>
        <location evidence="1">Cell membrane</location>
        <topology evidence="1">Multi-pass membrane protein</topology>
    </subcellularLocation>
</comment>
<feature type="transmembrane region" description="Helical" evidence="8">
    <location>
        <begin position="329"/>
        <end position="348"/>
    </location>
</feature>
<dbReference type="STRING" id="234267.Acid_0208"/>
<dbReference type="GO" id="GO:0016763">
    <property type="term" value="F:pentosyltransferase activity"/>
    <property type="evidence" value="ECO:0007669"/>
    <property type="project" value="TreeGrafter"/>
</dbReference>
<dbReference type="InParanoid" id="Q02CJ5"/>
<dbReference type="GO" id="GO:0005886">
    <property type="term" value="C:plasma membrane"/>
    <property type="evidence" value="ECO:0007669"/>
    <property type="project" value="UniProtKB-SubCell"/>
</dbReference>
<keyword evidence="4" id="KW-0808">Transferase</keyword>
<evidence type="ECO:0000256" key="4">
    <source>
        <dbReference type="ARBA" id="ARBA00022679"/>
    </source>
</evidence>
<dbReference type="PANTHER" id="PTHR33908">
    <property type="entry name" value="MANNOSYLTRANSFERASE YKCB-RELATED"/>
    <property type="match status" value="1"/>
</dbReference>
<evidence type="ECO:0000256" key="5">
    <source>
        <dbReference type="ARBA" id="ARBA00022692"/>
    </source>
</evidence>
<organism evidence="9">
    <name type="scientific">Solibacter usitatus (strain Ellin6076)</name>
    <dbReference type="NCBI Taxonomy" id="234267"/>
    <lineage>
        <taxon>Bacteria</taxon>
        <taxon>Pseudomonadati</taxon>
        <taxon>Acidobacteriota</taxon>
        <taxon>Terriglobia</taxon>
        <taxon>Bryobacterales</taxon>
        <taxon>Solibacteraceae</taxon>
        <taxon>Candidatus Solibacter</taxon>
    </lineage>
</organism>
<feature type="transmembrane region" description="Helical" evidence="8">
    <location>
        <begin position="303"/>
        <end position="322"/>
    </location>
</feature>
<feature type="transmembrane region" description="Helical" evidence="8">
    <location>
        <begin position="354"/>
        <end position="370"/>
    </location>
</feature>
<evidence type="ECO:0000256" key="3">
    <source>
        <dbReference type="ARBA" id="ARBA00022676"/>
    </source>
</evidence>
<evidence type="ECO:0000256" key="1">
    <source>
        <dbReference type="ARBA" id="ARBA00004651"/>
    </source>
</evidence>
<dbReference type="HOGENOM" id="CLU_608200_0_0_0"/>
<sequence length="450" mass="49080">MIDSGGEASLLKSGLLSQMEWRSQYKDQHRRALTATKVRRVQAGCILVLIALYLVQTATPLRLHPDTVIMFSIAETAEQGGGYLFHGKHTVFPPGYPTLLAFLIRLHMAHVWVIVALNVLFLVIGLLAAYSIFRSEQFSQAFALGVCILSLLSFVFIKYSAIPLTDTMFFGVSLWSVALIKKAAAEFNWRTLAAGVVLLIASVCTRRIGVALIPALLCALSLQFSVRRYLAQISHRKKATMALAAACAGGVMVWIVAATSTLLDFSAALAGHTVIESARGILTFRLNELGEIGVNLPASALPAMIQSVLPVIGLFVCLLAAAGVSGRKTIGVVEAYFLSYAAIILVWPFYDPRFWLPVIPLLIAYSALALKRLVRWKSAGHVVAGYATMFVLAGLVSMVFNTSLSFSGPKFADLYTGGYYHSTYCAVWHCRELGSERVDPDALHLLRTYK</sequence>
<evidence type="ECO:0000256" key="8">
    <source>
        <dbReference type="SAM" id="Phobius"/>
    </source>
</evidence>
<evidence type="ECO:0000256" key="2">
    <source>
        <dbReference type="ARBA" id="ARBA00022475"/>
    </source>
</evidence>
<feature type="transmembrane region" description="Helical" evidence="8">
    <location>
        <begin position="109"/>
        <end position="130"/>
    </location>
</feature>
<feature type="transmembrane region" description="Helical" evidence="8">
    <location>
        <begin position="142"/>
        <end position="162"/>
    </location>
</feature>
<protein>
    <recommendedName>
        <fullName evidence="10">Glycosyltransferase RgtA/B/C/D-like domain-containing protein</fullName>
    </recommendedName>
</protein>
<feature type="transmembrane region" description="Helical" evidence="8">
    <location>
        <begin position="192"/>
        <end position="220"/>
    </location>
</feature>
<dbReference type="KEGG" id="sus:Acid_0208"/>
<evidence type="ECO:0000256" key="6">
    <source>
        <dbReference type="ARBA" id="ARBA00022989"/>
    </source>
</evidence>
<keyword evidence="3" id="KW-0328">Glycosyltransferase</keyword>